<feature type="non-terminal residue" evidence="4">
    <location>
        <position position="245"/>
    </location>
</feature>
<organism evidence="4 5">
    <name type="scientific">Dillenia turbinata</name>
    <dbReference type="NCBI Taxonomy" id="194707"/>
    <lineage>
        <taxon>Eukaryota</taxon>
        <taxon>Viridiplantae</taxon>
        <taxon>Streptophyta</taxon>
        <taxon>Embryophyta</taxon>
        <taxon>Tracheophyta</taxon>
        <taxon>Spermatophyta</taxon>
        <taxon>Magnoliopsida</taxon>
        <taxon>eudicotyledons</taxon>
        <taxon>Gunneridae</taxon>
        <taxon>Pentapetalae</taxon>
        <taxon>Dilleniales</taxon>
        <taxon>Dilleniaceae</taxon>
        <taxon>Dillenia</taxon>
    </lineage>
</organism>
<dbReference type="AlphaFoldDB" id="A0AAN8V8M7"/>
<dbReference type="GO" id="GO:0016787">
    <property type="term" value="F:hydrolase activity"/>
    <property type="evidence" value="ECO:0007669"/>
    <property type="project" value="UniProtKB-KW"/>
</dbReference>
<feature type="domain" description="AAA-type ATPase N-terminal" evidence="3">
    <location>
        <begin position="37"/>
        <end position="132"/>
    </location>
</feature>
<dbReference type="InterPro" id="IPR025753">
    <property type="entry name" value="AAA_N_dom"/>
</dbReference>
<sequence>METTSESKFMSAKVIFSTVASLAATAMVIRSFTQELLPHEFRDYFFLQIRGFFSKFSNQLTMVIDEFDGLVNNQLYESAEIYLGSKLSPSPSTQRLKISQPEKESNTIITMDSNEEVLDTFNNVKFKWVMICRQIESKNFYNPRDMNATLRSEVRCFELRLIPTAEVTPADVAEQLLKEEMPEVALKGLIEFLNLKLKENEEAKVKKAREEEEAKAKKAQEDAKKIDEEQESKKEEKVKGKKESK</sequence>
<keyword evidence="5" id="KW-1185">Reference proteome</keyword>
<dbReference type="InterPro" id="IPR050747">
    <property type="entry name" value="Mitochondrial_chaperone_BCS1"/>
</dbReference>
<evidence type="ECO:0000313" key="4">
    <source>
        <dbReference type="EMBL" id="KAK6922677.1"/>
    </source>
</evidence>
<feature type="region of interest" description="Disordered" evidence="2">
    <location>
        <begin position="203"/>
        <end position="245"/>
    </location>
</feature>
<evidence type="ECO:0000313" key="5">
    <source>
        <dbReference type="Proteomes" id="UP001370490"/>
    </source>
</evidence>
<accession>A0AAN8V8M7</accession>
<evidence type="ECO:0000256" key="1">
    <source>
        <dbReference type="ARBA" id="ARBA00022801"/>
    </source>
</evidence>
<dbReference type="PANTHER" id="PTHR23070">
    <property type="entry name" value="BCS1 AAA-TYPE ATPASE"/>
    <property type="match status" value="1"/>
</dbReference>
<dbReference type="Proteomes" id="UP001370490">
    <property type="component" value="Unassembled WGS sequence"/>
</dbReference>
<proteinExistence type="predicted"/>
<evidence type="ECO:0000259" key="3">
    <source>
        <dbReference type="Pfam" id="PF14363"/>
    </source>
</evidence>
<comment type="caution">
    <text evidence="4">The sequence shown here is derived from an EMBL/GenBank/DDBJ whole genome shotgun (WGS) entry which is preliminary data.</text>
</comment>
<reference evidence="4 5" key="1">
    <citation type="submission" date="2023-12" db="EMBL/GenBank/DDBJ databases">
        <title>A high-quality genome assembly for Dillenia turbinata (Dilleniales).</title>
        <authorList>
            <person name="Chanderbali A."/>
        </authorList>
    </citation>
    <scope>NUCLEOTIDE SEQUENCE [LARGE SCALE GENOMIC DNA]</scope>
    <source>
        <strain evidence="4">LSX21</strain>
        <tissue evidence="4">Leaf</tissue>
    </source>
</reference>
<keyword evidence="1" id="KW-0378">Hydrolase</keyword>
<protein>
    <submittedName>
        <fullName evidence="4">AAA-type ATPase, N-terminal domain</fullName>
    </submittedName>
</protein>
<dbReference type="Pfam" id="PF14363">
    <property type="entry name" value="AAA_assoc"/>
    <property type="match status" value="1"/>
</dbReference>
<gene>
    <name evidence="4" type="ORF">RJ641_010981</name>
</gene>
<name>A0AAN8V8M7_9MAGN</name>
<dbReference type="EMBL" id="JBAMMX010000018">
    <property type="protein sequence ID" value="KAK6922677.1"/>
    <property type="molecule type" value="Genomic_DNA"/>
</dbReference>
<evidence type="ECO:0000256" key="2">
    <source>
        <dbReference type="SAM" id="MobiDB-lite"/>
    </source>
</evidence>